<gene>
    <name evidence="1" type="ORF">HNQ53_002993</name>
</gene>
<proteinExistence type="predicted"/>
<sequence length="40" mass="4714">MSFHPAHYPPVFEANIFGNFFDTIRSETSIRDPLFLENKK</sequence>
<dbReference type="Proteomes" id="UP000563601">
    <property type="component" value="Unassembled WGS sequence"/>
</dbReference>
<evidence type="ECO:0000313" key="1">
    <source>
        <dbReference type="EMBL" id="MBB5212752.1"/>
    </source>
</evidence>
<accession>A0AA89T6G3</accession>
<reference evidence="1 2" key="1">
    <citation type="submission" date="2020-08" db="EMBL/GenBank/DDBJ databases">
        <title>Genomic Encyclopedia of Type Strains, Phase IV (KMG-IV): sequencing the most valuable type-strain genomes for metagenomic binning, comparative biology and taxonomic classification.</title>
        <authorList>
            <person name="Goeker M."/>
        </authorList>
    </citation>
    <scope>NUCLEOTIDE SEQUENCE [LARGE SCALE GENOMIC DNA]</scope>
    <source>
        <strain evidence="1 2">DSM 11525</strain>
    </source>
</reference>
<dbReference type="EMBL" id="JACHHR010000004">
    <property type="protein sequence ID" value="MBB5212752.1"/>
    <property type="molecule type" value="Genomic_DNA"/>
</dbReference>
<organism evidence="1 2">
    <name type="scientific">Microbulbifer hydrolyticus</name>
    <dbReference type="NCBI Taxonomy" id="48074"/>
    <lineage>
        <taxon>Bacteria</taxon>
        <taxon>Pseudomonadati</taxon>
        <taxon>Pseudomonadota</taxon>
        <taxon>Gammaproteobacteria</taxon>
        <taxon>Cellvibrionales</taxon>
        <taxon>Microbulbiferaceae</taxon>
        <taxon>Microbulbifer</taxon>
    </lineage>
</organism>
<comment type="caution">
    <text evidence="1">The sequence shown here is derived from an EMBL/GenBank/DDBJ whole genome shotgun (WGS) entry which is preliminary data.</text>
</comment>
<name>A0AA89T6G3_9GAMM</name>
<evidence type="ECO:0000313" key="2">
    <source>
        <dbReference type="Proteomes" id="UP000563601"/>
    </source>
</evidence>
<protein>
    <submittedName>
        <fullName evidence="1">Uncharacterized protein</fullName>
    </submittedName>
</protein>
<dbReference type="AlphaFoldDB" id="A0AA89T6G3"/>